<evidence type="ECO:0000256" key="1">
    <source>
        <dbReference type="SAM" id="MobiDB-lite"/>
    </source>
</evidence>
<accession>A0A835VI84</accession>
<keyword evidence="3" id="KW-1185">Reference proteome</keyword>
<organism evidence="2 3">
    <name type="scientific">Vanilla planifolia</name>
    <name type="common">Vanilla</name>
    <dbReference type="NCBI Taxonomy" id="51239"/>
    <lineage>
        <taxon>Eukaryota</taxon>
        <taxon>Viridiplantae</taxon>
        <taxon>Streptophyta</taxon>
        <taxon>Embryophyta</taxon>
        <taxon>Tracheophyta</taxon>
        <taxon>Spermatophyta</taxon>
        <taxon>Magnoliopsida</taxon>
        <taxon>Liliopsida</taxon>
        <taxon>Asparagales</taxon>
        <taxon>Orchidaceae</taxon>
        <taxon>Vanilloideae</taxon>
        <taxon>Vanilleae</taxon>
        <taxon>Vanilla</taxon>
    </lineage>
</organism>
<name>A0A835VI84_VANPL</name>
<proteinExistence type="predicted"/>
<gene>
    <name evidence="2" type="ORF">HPP92_002671</name>
</gene>
<comment type="caution">
    <text evidence="2">The sequence shown here is derived from an EMBL/GenBank/DDBJ whole genome shotgun (WGS) entry which is preliminary data.</text>
</comment>
<feature type="region of interest" description="Disordered" evidence="1">
    <location>
        <begin position="1"/>
        <end position="21"/>
    </location>
</feature>
<dbReference type="AlphaFoldDB" id="A0A835VI84"/>
<dbReference type="Proteomes" id="UP000636800">
    <property type="component" value="Chromosome 1"/>
</dbReference>
<evidence type="ECO:0000313" key="3">
    <source>
        <dbReference type="Proteomes" id="UP000636800"/>
    </source>
</evidence>
<protein>
    <submittedName>
        <fullName evidence="2">Uncharacterized protein</fullName>
    </submittedName>
</protein>
<sequence length="87" mass="8702">MGGGIEGIGGERGIGREEIEGGIGGGIERGIGGVRRGIGGKIREEIEVIEGRITGIKEGLGIGGGIGRRIGGRIGEGIGRGIRGELK</sequence>
<reference evidence="2 3" key="1">
    <citation type="journal article" date="2020" name="Nat. Food">
        <title>A phased Vanilla planifolia genome enables genetic improvement of flavour and production.</title>
        <authorList>
            <person name="Hasing T."/>
            <person name="Tang H."/>
            <person name="Brym M."/>
            <person name="Khazi F."/>
            <person name="Huang T."/>
            <person name="Chambers A.H."/>
        </authorList>
    </citation>
    <scope>NUCLEOTIDE SEQUENCE [LARGE SCALE GENOMIC DNA]</scope>
    <source>
        <tissue evidence="2">Leaf</tissue>
    </source>
</reference>
<feature type="compositionally biased region" description="Gly residues" evidence="1">
    <location>
        <begin position="1"/>
        <end position="12"/>
    </location>
</feature>
<evidence type="ECO:0000313" key="2">
    <source>
        <dbReference type="EMBL" id="KAG0497980.1"/>
    </source>
</evidence>
<dbReference type="EMBL" id="JADCNL010000001">
    <property type="protein sequence ID" value="KAG0497980.1"/>
    <property type="molecule type" value="Genomic_DNA"/>
</dbReference>